<sequence length="800" mass="90191">MSCYINRKWTTQNLIHSAVGHQLQSFQIDQINGELKLVSTQTVFPDGKSTINCISEQINNSCSILCCSGEKELYLYNRITTILFACNRLCLMKILDKEGKMQLEKTQVVAFSHSAVILSGLISGTSWISLEVYVGTIFGPIHLFKPAQHGFTVVESFNGHNKFTRGPRFFDCWKHVWSTYIHQITTPTCYPKAKFKRLASKSTFFLQYTSTRLLLSDESKSLYHFDAVKRVSNCLLNDSSLRLSSLVASPDSKYVSLTSTDYLYLVSTKTLVSKAIPLNSVPLSTVWIRDCLLVVLIDGTSMLYKIDEEHSYDVVAKFDLKIKTSIFCALMLEKHLVLGTRTGLILVVEKSENTESWSLKNIQREHEGESVTDMCLEPTSNIIWTIGRDGCWKQWKFGNNSLELTSSIHLLEWPCKFVFVGHKSYVAGFVSDQFHLIDLETQLSLCNYKCGGGNHQWQLSKEFQFDFLSRGSITCVQLHLFDIQHFYKAPHCDQIAVLKEYTSLSNEKYVITGGLDGQLVCSKWTCDKPDGADFKTLFSADGHFGSILDIHLLNRRGLLVSVGSRCELVFWQMDFEAMAFKQLFSKRLPAVSFVLFSDGTLRCYSVILLRKSMSKCFTSSIDCHSMYSTFELFKQFVFLISTCGQLHCYTLDLNSVDSALTSTSSTPHYKSVHQVKLENAGLSALAINMFEMHTIKTNMILPALLAQNSCYAHSSTVTDVKIIPFASTCEVLSIGLDCQISIMEYCLTKRKLTQKTILLLNLADPSSFLCWPETVNNASENEILCLVAGSGLESIEIKNQ</sequence>
<dbReference type="GO" id="GO:0005737">
    <property type="term" value="C:cytoplasm"/>
    <property type="evidence" value="ECO:0007669"/>
    <property type="project" value="UniProtKB-SubCell"/>
</dbReference>
<comment type="similarity">
    <text evidence="6">Belongs to the WD repeat WDR6 family.</text>
</comment>
<dbReference type="AlphaFoldDB" id="A0A915E4S3"/>
<dbReference type="InterPro" id="IPR011047">
    <property type="entry name" value="Quinoprotein_ADH-like_sf"/>
</dbReference>
<evidence type="ECO:0000256" key="2">
    <source>
        <dbReference type="ARBA" id="ARBA00022490"/>
    </source>
</evidence>
<comment type="subcellular location">
    <subcellularLocation>
        <location evidence="1">Cytoplasm</location>
    </subcellularLocation>
</comment>
<dbReference type="Proteomes" id="UP000887574">
    <property type="component" value="Unplaced"/>
</dbReference>
<keyword evidence="8" id="KW-1185">Reference proteome</keyword>
<accession>A0A915E4S3</accession>
<evidence type="ECO:0000313" key="9">
    <source>
        <dbReference type="WBParaSite" id="jg2827"/>
    </source>
</evidence>
<dbReference type="InterPro" id="IPR015943">
    <property type="entry name" value="WD40/YVTN_repeat-like_dom_sf"/>
</dbReference>
<dbReference type="SUPFAM" id="SSF50978">
    <property type="entry name" value="WD40 repeat-like"/>
    <property type="match status" value="1"/>
</dbReference>
<evidence type="ECO:0000256" key="4">
    <source>
        <dbReference type="ARBA" id="ARBA00022694"/>
    </source>
</evidence>
<evidence type="ECO:0000256" key="1">
    <source>
        <dbReference type="ARBA" id="ARBA00004496"/>
    </source>
</evidence>
<evidence type="ECO:0000256" key="6">
    <source>
        <dbReference type="ARBA" id="ARBA00038255"/>
    </source>
</evidence>
<dbReference type="SMART" id="SM00320">
    <property type="entry name" value="WD40"/>
    <property type="match status" value="4"/>
</dbReference>
<keyword evidence="5" id="KW-0677">Repeat</keyword>
<dbReference type="GO" id="GO:0030488">
    <property type="term" value="P:tRNA methylation"/>
    <property type="evidence" value="ECO:0007669"/>
    <property type="project" value="TreeGrafter"/>
</dbReference>
<dbReference type="InterPro" id="IPR051973">
    <property type="entry name" value="tRNA_Anticodon_Mtase-Reg"/>
</dbReference>
<proteinExistence type="inferred from homology"/>
<evidence type="ECO:0000256" key="5">
    <source>
        <dbReference type="ARBA" id="ARBA00022737"/>
    </source>
</evidence>
<dbReference type="Gene3D" id="2.130.10.10">
    <property type="entry name" value="YVTN repeat-like/Quinoprotein amine dehydrogenase"/>
    <property type="match status" value="1"/>
</dbReference>
<dbReference type="InterPro" id="IPR001680">
    <property type="entry name" value="WD40_rpt"/>
</dbReference>
<name>A0A915E4S3_9BILA</name>
<dbReference type="InterPro" id="IPR036322">
    <property type="entry name" value="WD40_repeat_dom_sf"/>
</dbReference>
<dbReference type="SUPFAM" id="SSF50998">
    <property type="entry name" value="Quinoprotein alcohol dehydrogenase-like"/>
    <property type="match status" value="1"/>
</dbReference>
<evidence type="ECO:0000256" key="7">
    <source>
        <dbReference type="ARBA" id="ARBA00040154"/>
    </source>
</evidence>
<protein>
    <recommendedName>
        <fullName evidence="7">tRNA (34-2'-O)-methyltransferase regulator WDR6</fullName>
    </recommendedName>
</protein>
<organism evidence="8 9">
    <name type="scientific">Ditylenchus dipsaci</name>
    <dbReference type="NCBI Taxonomy" id="166011"/>
    <lineage>
        <taxon>Eukaryota</taxon>
        <taxon>Metazoa</taxon>
        <taxon>Ecdysozoa</taxon>
        <taxon>Nematoda</taxon>
        <taxon>Chromadorea</taxon>
        <taxon>Rhabditida</taxon>
        <taxon>Tylenchina</taxon>
        <taxon>Tylenchomorpha</taxon>
        <taxon>Sphaerularioidea</taxon>
        <taxon>Anguinidae</taxon>
        <taxon>Anguininae</taxon>
        <taxon>Ditylenchus</taxon>
    </lineage>
</organism>
<evidence type="ECO:0000313" key="8">
    <source>
        <dbReference type="Proteomes" id="UP000887574"/>
    </source>
</evidence>
<reference evidence="9" key="1">
    <citation type="submission" date="2022-11" db="UniProtKB">
        <authorList>
            <consortium name="WormBaseParasite"/>
        </authorList>
    </citation>
    <scope>IDENTIFICATION</scope>
</reference>
<dbReference type="WBParaSite" id="jg2827">
    <property type="protein sequence ID" value="jg2827"/>
    <property type="gene ID" value="jg2827"/>
</dbReference>
<evidence type="ECO:0000256" key="3">
    <source>
        <dbReference type="ARBA" id="ARBA00022574"/>
    </source>
</evidence>
<keyword evidence="4" id="KW-0819">tRNA processing</keyword>
<dbReference type="PANTHER" id="PTHR14344">
    <property type="entry name" value="WD REPEAT PROTEIN"/>
    <property type="match status" value="1"/>
</dbReference>
<keyword evidence="2" id="KW-0963">Cytoplasm</keyword>
<dbReference type="PANTHER" id="PTHR14344:SF3">
    <property type="entry name" value="WD REPEAT-CONTAINING PROTEIN 6"/>
    <property type="match status" value="1"/>
</dbReference>
<keyword evidence="3" id="KW-0853">WD repeat</keyword>